<accession>A0ABN7W2B6</accession>
<reference evidence="1 2" key="1">
    <citation type="submission" date="2021-06" db="EMBL/GenBank/DDBJ databases">
        <authorList>
            <person name="Kallberg Y."/>
            <person name="Tangrot J."/>
            <person name="Rosling A."/>
        </authorList>
    </citation>
    <scope>NUCLEOTIDE SEQUENCE [LARGE SCALE GENOMIC DNA]</scope>
    <source>
        <strain evidence="1 2">120-4 pot B 10/14</strain>
    </source>
</reference>
<organism evidence="1 2">
    <name type="scientific">Gigaspora margarita</name>
    <dbReference type="NCBI Taxonomy" id="4874"/>
    <lineage>
        <taxon>Eukaryota</taxon>
        <taxon>Fungi</taxon>
        <taxon>Fungi incertae sedis</taxon>
        <taxon>Mucoromycota</taxon>
        <taxon>Glomeromycotina</taxon>
        <taxon>Glomeromycetes</taxon>
        <taxon>Diversisporales</taxon>
        <taxon>Gigasporaceae</taxon>
        <taxon>Gigaspora</taxon>
    </lineage>
</organism>
<comment type="caution">
    <text evidence="1">The sequence shown here is derived from an EMBL/GenBank/DDBJ whole genome shotgun (WGS) entry which is preliminary data.</text>
</comment>
<dbReference type="EMBL" id="CAJVQB010028630">
    <property type="protein sequence ID" value="CAG8812759.1"/>
    <property type="molecule type" value="Genomic_DNA"/>
</dbReference>
<gene>
    <name evidence="1" type="ORF">GMARGA_LOCUS25633</name>
</gene>
<protein>
    <submittedName>
        <fullName evidence="1">18928_t:CDS:1</fullName>
    </submittedName>
</protein>
<name>A0ABN7W2B6_GIGMA</name>
<evidence type="ECO:0000313" key="1">
    <source>
        <dbReference type="EMBL" id="CAG8812759.1"/>
    </source>
</evidence>
<proteinExistence type="predicted"/>
<evidence type="ECO:0000313" key="2">
    <source>
        <dbReference type="Proteomes" id="UP000789901"/>
    </source>
</evidence>
<sequence length="166" mass="19627">MDQDFNKYITLKNLSKNSLIHEIYQYSKIIDKTSETYKIDTKSYYKDLYEKSSKNYSFLLNNIEANELYFNYQKQKKSNSLFLLLSKLVKDTEKAQTEFEKIKSPSFSGLTKYFQDIVKKNKSSKVYYRYNSNCDITNCLSLEPFSLSDISTLGSLSIHYDLANWY</sequence>
<keyword evidence="2" id="KW-1185">Reference proteome</keyword>
<dbReference type="Proteomes" id="UP000789901">
    <property type="component" value="Unassembled WGS sequence"/>
</dbReference>